<keyword evidence="4" id="KW-1185">Reference proteome</keyword>
<evidence type="ECO:0000256" key="1">
    <source>
        <dbReference type="SAM" id="MobiDB-lite"/>
    </source>
</evidence>
<comment type="caution">
    <text evidence="3">The sequence shown here is derived from an EMBL/GenBank/DDBJ whole genome shotgun (WGS) entry which is preliminary data.</text>
</comment>
<feature type="compositionally biased region" description="Acidic residues" evidence="1">
    <location>
        <begin position="250"/>
        <end position="273"/>
    </location>
</feature>
<evidence type="ECO:0000313" key="3">
    <source>
        <dbReference type="EMBL" id="KAF6214973.1"/>
    </source>
</evidence>
<dbReference type="Proteomes" id="UP000466442">
    <property type="component" value="Unassembled WGS sequence"/>
</dbReference>
<feature type="domain" description="C2H2-type" evidence="2">
    <location>
        <begin position="21"/>
        <end position="42"/>
    </location>
</feature>
<protein>
    <recommendedName>
        <fullName evidence="2">C2H2-type domain-containing protein</fullName>
    </recommendedName>
</protein>
<dbReference type="OrthoDB" id="7318829at2759"/>
<proteinExistence type="predicted"/>
<dbReference type="InterPro" id="IPR013087">
    <property type="entry name" value="Znf_C2H2_type"/>
</dbReference>
<gene>
    <name evidence="3" type="ORF">GE061_009720</name>
</gene>
<organism evidence="3 4">
    <name type="scientific">Apolygus lucorum</name>
    <name type="common">Small green plant bug</name>
    <name type="synonym">Lygocoris lucorum</name>
    <dbReference type="NCBI Taxonomy" id="248454"/>
    <lineage>
        <taxon>Eukaryota</taxon>
        <taxon>Metazoa</taxon>
        <taxon>Ecdysozoa</taxon>
        <taxon>Arthropoda</taxon>
        <taxon>Hexapoda</taxon>
        <taxon>Insecta</taxon>
        <taxon>Pterygota</taxon>
        <taxon>Neoptera</taxon>
        <taxon>Paraneoptera</taxon>
        <taxon>Hemiptera</taxon>
        <taxon>Heteroptera</taxon>
        <taxon>Panheteroptera</taxon>
        <taxon>Cimicomorpha</taxon>
        <taxon>Miridae</taxon>
        <taxon>Mirini</taxon>
        <taxon>Apolygus</taxon>
    </lineage>
</organism>
<dbReference type="AlphaFoldDB" id="A0A8S9Y1C7"/>
<dbReference type="EMBL" id="WIXP02000002">
    <property type="protein sequence ID" value="KAF6214973.1"/>
    <property type="molecule type" value="Genomic_DNA"/>
</dbReference>
<reference evidence="3" key="1">
    <citation type="journal article" date="2021" name="Mol. Ecol. Resour.">
        <title>Apolygus lucorum genome provides insights into omnivorousness and mesophyll feeding.</title>
        <authorList>
            <person name="Liu Y."/>
            <person name="Liu H."/>
            <person name="Wang H."/>
            <person name="Huang T."/>
            <person name="Liu B."/>
            <person name="Yang B."/>
            <person name="Yin L."/>
            <person name="Li B."/>
            <person name="Zhang Y."/>
            <person name="Zhang S."/>
            <person name="Jiang F."/>
            <person name="Zhang X."/>
            <person name="Ren Y."/>
            <person name="Wang B."/>
            <person name="Wang S."/>
            <person name="Lu Y."/>
            <person name="Wu K."/>
            <person name="Fan W."/>
            <person name="Wang G."/>
        </authorList>
    </citation>
    <scope>NUCLEOTIDE SEQUENCE</scope>
    <source>
        <strain evidence="3">12Hb</strain>
    </source>
</reference>
<sequence length="281" mass="33008">MYDIVVHSKYLRTSTMAQYPCFICNKKFNSEKACHQHLCDAHEWPFNDNLNDNLDTPKPWVCSYCSQKTFPSKELYLLHVLNNCPRIGDQLQTRHDEVLEIILDAAYDAYGEDENWQVNSVVKDYPHYQLPCGIQSKPGSQSPDIAMYNRTIKEAVIIQLSVPWESNISEAGQQALTKMEFWSSQFQERGYHCFCYNVEIGSRGFIPSSFYKCLKNMYLHDEDISHYAQECQDVVIKYSQYLIEGRPEGSDEEDDSYDDSSDDYDYYSDDYYTDDYYTYDY</sequence>
<evidence type="ECO:0000313" key="4">
    <source>
        <dbReference type="Proteomes" id="UP000466442"/>
    </source>
</evidence>
<accession>A0A8S9Y1C7</accession>
<name>A0A8S9Y1C7_APOLU</name>
<dbReference type="PROSITE" id="PS00028">
    <property type="entry name" value="ZINC_FINGER_C2H2_1"/>
    <property type="match status" value="1"/>
</dbReference>
<feature type="region of interest" description="Disordered" evidence="1">
    <location>
        <begin position="246"/>
        <end position="273"/>
    </location>
</feature>
<evidence type="ECO:0000259" key="2">
    <source>
        <dbReference type="PROSITE" id="PS00028"/>
    </source>
</evidence>